<accession>A0A379AZV3</accession>
<organism evidence="1 3">
    <name type="scientific">Avibacterium gallinarum</name>
    <name type="common">Pasteurella gallinarum</name>
    <dbReference type="NCBI Taxonomy" id="755"/>
    <lineage>
        <taxon>Bacteria</taxon>
        <taxon>Pseudomonadati</taxon>
        <taxon>Pseudomonadota</taxon>
        <taxon>Gammaproteobacteria</taxon>
        <taxon>Pasteurellales</taxon>
        <taxon>Pasteurellaceae</taxon>
        <taxon>Avibacterium</taxon>
    </lineage>
</organism>
<dbReference type="RefSeq" id="WP_103853771.1">
    <property type="nucleotide sequence ID" value="NZ_PQVJ01000018.1"/>
</dbReference>
<dbReference type="Proteomes" id="UP000255113">
    <property type="component" value="Unassembled WGS sequence"/>
</dbReference>
<dbReference type="EMBL" id="UGSQ01000003">
    <property type="protein sequence ID" value="SUB28430.1"/>
    <property type="molecule type" value="Genomic_DNA"/>
</dbReference>
<dbReference type="Proteomes" id="UP000294683">
    <property type="component" value="Unassembled WGS sequence"/>
</dbReference>
<dbReference type="AlphaFoldDB" id="A0A379AZV3"/>
<gene>
    <name evidence="2" type="ORF">EV689_10355</name>
    <name evidence="1" type="ORF">NCTC11188_02242</name>
</gene>
<sequence>MKPITSYALRISPENKIVIVKLNKKGFIDFNSEPEDVTIEAIYSVIRHIEGANINNELITYKEGKNGELIPEYKLTLEKLGD</sequence>
<reference evidence="2 4" key="2">
    <citation type="submission" date="2019-03" db="EMBL/GenBank/DDBJ databases">
        <title>Genomic Encyclopedia of Type Strains, Phase IV (KMG-IV): sequencing the most valuable type-strain genomes for metagenomic binning, comparative biology and taxonomic classification.</title>
        <authorList>
            <person name="Goeker M."/>
        </authorList>
    </citation>
    <scope>NUCLEOTIDE SEQUENCE [LARGE SCALE GENOMIC DNA]</scope>
    <source>
        <strain evidence="2 4">DSM 17481</strain>
    </source>
</reference>
<evidence type="ECO:0000313" key="3">
    <source>
        <dbReference type="Proteomes" id="UP000255113"/>
    </source>
</evidence>
<proteinExistence type="predicted"/>
<protein>
    <submittedName>
        <fullName evidence="1">Uncharacterized protein</fullName>
    </submittedName>
</protein>
<reference evidence="1 3" key="1">
    <citation type="submission" date="2018-06" db="EMBL/GenBank/DDBJ databases">
        <authorList>
            <consortium name="Pathogen Informatics"/>
            <person name="Doyle S."/>
        </authorList>
    </citation>
    <scope>NUCLEOTIDE SEQUENCE [LARGE SCALE GENOMIC DNA]</scope>
    <source>
        <strain evidence="1 3">NCTC11188</strain>
    </source>
</reference>
<evidence type="ECO:0000313" key="1">
    <source>
        <dbReference type="EMBL" id="SUB28430.1"/>
    </source>
</evidence>
<keyword evidence="4" id="KW-1185">Reference proteome</keyword>
<name>A0A379AZV3_AVIGA</name>
<dbReference type="EMBL" id="SNXJ01000003">
    <property type="protein sequence ID" value="TDP29138.1"/>
    <property type="molecule type" value="Genomic_DNA"/>
</dbReference>
<evidence type="ECO:0000313" key="4">
    <source>
        <dbReference type="Proteomes" id="UP000294683"/>
    </source>
</evidence>
<evidence type="ECO:0000313" key="2">
    <source>
        <dbReference type="EMBL" id="TDP29138.1"/>
    </source>
</evidence>